<keyword evidence="4" id="KW-0963">Cytoplasm</keyword>
<dbReference type="AlphaFoldDB" id="A0A3B1JUK4"/>
<name>A0A3B1JUK4_ASTMX</name>
<dbReference type="Gene3D" id="1.25.40.10">
    <property type="entry name" value="Tetratricopeptide repeat domain"/>
    <property type="match status" value="1"/>
</dbReference>
<keyword evidence="7" id="KW-0472">Membrane</keyword>
<dbReference type="Ensembl" id="ENSAMXT00000045009.1">
    <property type="protein sequence ID" value="ENSAMXP00000045014.1"/>
    <property type="gene ID" value="ENSAMXG00000031243.1"/>
</dbReference>
<evidence type="ECO:0000256" key="5">
    <source>
        <dbReference type="ARBA" id="ARBA00022737"/>
    </source>
</evidence>
<evidence type="ECO:0000256" key="2">
    <source>
        <dbReference type="ARBA" id="ARBA00008051"/>
    </source>
</evidence>
<organism evidence="8 9">
    <name type="scientific">Astyanax mexicanus</name>
    <name type="common">Blind cave fish</name>
    <name type="synonym">Astyanax fasciatus mexicanus</name>
    <dbReference type="NCBI Taxonomy" id="7994"/>
    <lineage>
        <taxon>Eukaryota</taxon>
        <taxon>Metazoa</taxon>
        <taxon>Chordata</taxon>
        <taxon>Craniata</taxon>
        <taxon>Vertebrata</taxon>
        <taxon>Euteleostomi</taxon>
        <taxon>Actinopterygii</taxon>
        <taxon>Neopterygii</taxon>
        <taxon>Teleostei</taxon>
        <taxon>Ostariophysi</taxon>
        <taxon>Characiformes</taxon>
        <taxon>Characoidei</taxon>
        <taxon>Acestrorhamphidae</taxon>
        <taxon>Acestrorhamphinae</taxon>
        <taxon>Astyanax</taxon>
    </lineage>
</organism>
<keyword evidence="3" id="KW-0728">SH3 domain</keyword>
<evidence type="ECO:0000256" key="3">
    <source>
        <dbReference type="ARBA" id="ARBA00022443"/>
    </source>
</evidence>
<dbReference type="PANTHER" id="PTHR15175:SF4">
    <property type="entry name" value="NADPH OXIDASE ACTIVATOR 1"/>
    <property type="match status" value="1"/>
</dbReference>
<evidence type="ECO:0000256" key="1">
    <source>
        <dbReference type="ARBA" id="ARBA00004496"/>
    </source>
</evidence>
<dbReference type="InterPro" id="IPR051864">
    <property type="entry name" value="NCF2_NOXA1"/>
</dbReference>
<sequence length="235" mass="27236">MLYTELIRLWDEAVQAVDNRDWQNALAKLGQISDPTSHPAVTYYLWFQDLDRVIAKDERLAVGFFQRAAVHMMANRLEEALGDCIWAQKHMRENAVIDYKQLGLRYKLYSWQVLYNAAAVHCRMDQWEKAGEILMAASQEKGARGAPMDQAMESISRREVIAPLFVPEGVVFRPRKQDVEALRPRDFLGKPEVISPKLAESQKYMSSIARNIIMIYRPVIITAYFVYTIYCIRNK</sequence>
<feature type="transmembrane region" description="Helical" evidence="7">
    <location>
        <begin position="214"/>
        <end position="232"/>
    </location>
</feature>
<evidence type="ECO:0000313" key="8">
    <source>
        <dbReference type="Ensembl" id="ENSAMXP00000045014.1"/>
    </source>
</evidence>
<reference evidence="8" key="4">
    <citation type="submission" date="2025-09" db="UniProtKB">
        <authorList>
            <consortium name="Ensembl"/>
        </authorList>
    </citation>
    <scope>IDENTIFICATION</scope>
</reference>
<reference evidence="8" key="3">
    <citation type="submission" date="2025-08" db="UniProtKB">
        <authorList>
            <consortium name="Ensembl"/>
        </authorList>
    </citation>
    <scope>IDENTIFICATION</scope>
</reference>
<dbReference type="InterPro" id="IPR011990">
    <property type="entry name" value="TPR-like_helical_dom_sf"/>
</dbReference>
<dbReference type="SUPFAM" id="SSF48452">
    <property type="entry name" value="TPR-like"/>
    <property type="match status" value="1"/>
</dbReference>
<evidence type="ECO:0000256" key="4">
    <source>
        <dbReference type="ARBA" id="ARBA00022490"/>
    </source>
</evidence>
<dbReference type="Proteomes" id="UP000018467">
    <property type="component" value="Unassembled WGS sequence"/>
</dbReference>
<evidence type="ECO:0000256" key="7">
    <source>
        <dbReference type="SAM" id="Phobius"/>
    </source>
</evidence>
<reference evidence="9" key="2">
    <citation type="journal article" date="2014" name="Nat. Commun.">
        <title>The cavefish genome reveals candidate genes for eye loss.</title>
        <authorList>
            <person name="McGaugh S.E."/>
            <person name="Gross J.B."/>
            <person name="Aken B."/>
            <person name="Blin M."/>
            <person name="Borowsky R."/>
            <person name="Chalopin D."/>
            <person name="Hinaux H."/>
            <person name="Jeffery W.R."/>
            <person name="Keene A."/>
            <person name="Ma L."/>
            <person name="Minx P."/>
            <person name="Murphy D."/>
            <person name="O'Quin K.E."/>
            <person name="Retaux S."/>
            <person name="Rohner N."/>
            <person name="Searle S.M."/>
            <person name="Stahl B.A."/>
            <person name="Tabin C."/>
            <person name="Volff J.N."/>
            <person name="Yoshizawa M."/>
            <person name="Warren W.C."/>
        </authorList>
    </citation>
    <scope>NUCLEOTIDE SEQUENCE [LARGE SCALE GENOMIC DNA]</scope>
    <source>
        <strain evidence="9">female</strain>
    </source>
</reference>
<comment type="similarity">
    <text evidence="2">Belongs to the NCF2/NOXA1 family.</text>
</comment>
<dbReference type="FunFam" id="1.25.40.10:FF:000017">
    <property type="entry name" value="NADPH oxidase regulator NoxR"/>
    <property type="match status" value="1"/>
</dbReference>
<evidence type="ECO:0000256" key="6">
    <source>
        <dbReference type="ARBA" id="ARBA00022803"/>
    </source>
</evidence>
<keyword evidence="6" id="KW-0802">TPR repeat</keyword>
<dbReference type="PANTHER" id="PTHR15175">
    <property type="entry name" value="NEUTROPHIL CYTOSOLIC FACTOR 2, NEUTROPHIL NADPH OXIDASE FACTOR 2"/>
    <property type="match status" value="1"/>
</dbReference>
<keyword evidence="5" id="KW-0677">Repeat</keyword>
<keyword evidence="7" id="KW-0812">Transmembrane</keyword>
<keyword evidence="9" id="KW-1185">Reference proteome</keyword>
<dbReference type="GO" id="GO:0005737">
    <property type="term" value="C:cytoplasm"/>
    <property type="evidence" value="ECO:0007669"/>
    <property type="project" value="UniProtKB-SubCell"/>
</dbReference>
<keyword evidence="7" id="KW-1133">Transmembrane helix</keyword>
<evidence type="ECO:0000313" key="9">
    <source>
        <dbReference type="Proteomes" id="UP000018467"/>
    </source>
</evidence>
<reference evidence="9" key="1">
    <citation type="submission" date="2013-03" db="EMBL/GenBank/DDBJ databases">
        <authorList>
            <person name="Jeffery W."/>
            <person name="Warren W."/>
            <person name="Wilson R.K."/>
        </authorList>
    </citation>
    <scope>NUCLEOTIDE SEQUENCE</scope>
    <source>
        <strain evidence="9">female</strain>
    </source>
</reference>
<dbReference type="Bgee" id="ENSAMXG00000031243">
    <property type="expression patterns" value="Expressed in intestine and 5 other cell types or tissues"/>
</dbReference>
<dbReference type="GO" id="GO:0016176">
    <property type="term" value="F:superoxide-generating NADPH oxidase activator activity"/>
    <property type="evidence" value="ECO:0007669"/>
    <property type="project" value="TreeGrafter"/>
</dbReference>
<comment type="subcellular location">
    <subcellularLocation>
        <location evidence="1">Cytoplasm</location>
    </subcellularLocation>
</comment>
<protein>
    <submittedName>
        <fullName evidence="8">NADPH oxidase activator 1</fullName>
    </submittedName>
</protein>
<proteinExistence type="inferred from homology"/>
<dbReference type="GO" id="GO:0042554">
    <property type="term" value="P:superoxide anion generation"/>
    <property type="evidence" value="ECO:0007669"/>
    <property type="project" value="TreeGrafter"/>
</dbReference>
<dbReference type="GeneTree" id="ENSGT00530000063843"/>
<accession>A0A3B1JUK4</accession>